<dbReference type="AlphaFoldDB" id="A0A8H5BQV7"/>
<dbReference type="OrthoDB" id="9451547at2759"/>
<evidence type="ECO:0000256" key="3">
    <source>
        <dbReference type="SAM" id="SignalP"/>
    </source>
</evidence>
<evidence type="ECO:0000256" key="2">
    <source>
        <dbReference type="SAM" id="Phobius"/>
    </source>
</evidence>
<proteinExistence type="predicted"/>
<gene>
    <name evidence="4" type="ORF">D9619_005015</name>
</gene>
<keyword evidence="5" id="KW-1185">Reference proteome</keyword>
<name>A0A8H5BQV7_9AGAR</name>
<keyword evidence="2" id="KW-1133">Transmembrane helix</keyword>
<comment type="caution">
    <text evidence="4">The sequence shown here is derived from an EMBL/GenBank/DDBJ whole genome shotgun (WGS) entry which is preliminary data.</text>
</comment>
<keyword evidence="2" id="KW-0812">Transmembrane</keyword>
<dbReference type="Proteomes" id="UP000567179">
    <property type="component" value="Unassembled WGS sequence"/>
</dbReference>
<evidence type="ECO:0000313" key="4">
    <source>
        <dbReference type="EMBL" id="KAF5327678.1"/>
    </source>
</evidence>
<organism evidence="4 5">
    <name type="scientific">Psilocybe cf. subviscida</name>
    <dbReference type="NCBI Taxonomy" id="2480587"/>
    <lineage>
        <taxon>Eukaryota</taxon>
        <taxon>Fungi</taxon>
        <taxon>Dikarya</taxon>
        <taxon>Basidiomycota</taxon>
        <taxon>Agaricomycotina</taxon>
        <taxon>Agaricomycetes</taxon>
        <taxon>Agaricomycetidae</taxon>
        <taxon>Agaricales</taxon>
        <taxon>Agaricineae</taxon>
        <taxon>Strophariaceae</taxon>
        <taxon>Psilocybe</taxon>
    </lineage>
</organism>
<keyword evidence="2" id="KW-0472">Membrane</keyword>
<evidence type="ECO:0000256" key="1">
    <source>
        <dbReference type="SAM" id="MobiDB-lite"/>
    </source>
</evidence>
<dbReference type="PANTHER" id="PTHR35043:SF7">
    <property type="entry name" value="TRANSCRIPTION FACTOR DOMAIN-CONTAINING PROTEIN"/>
    <property type="match status" value="1"/>
</dbReference>
<feature type="signal peptide" evidence="3">
    <location>
        <begin position="1"/>
        <end position="15"/>
    </location>
</feature>
<feature type="region of interest" description="Disordered" evidence="1">
    <location>
        <begin position="307"/>
        <end position="349"/>
    </location>
</feature>
<feature type="chain" id="PRO_5034016172" evidence="3">
    <location>
        <begin position="16"/>
        <end position="539"/>
    </location>
</feature>
<feature type="transmembrane region" description="Helical" evidence="2">
    <location>
        <begin position="450"/>
        <end position="471"/>
    </location>
</feature>
<protein>
    <submittedName>
        <fullName evidence="4">Uncharacterized protein</fullName>
    </submittedName>
</protein>
<feature type="transmembrane region" description="Helical" evidence="2">
    <location>
        <begin position="415"/>
        <end position="438"/>
    </location>
</feature>
<sequence>MILLLAFFCFSFAQGSPHRSALYPYYSVHLSGITGIVETANGPSQSGADAGSAQDMRSVLDIIWSCLATIFACTWVSIHPNIPHPDATEWQIRKHRALLMFCALIAPELIVLWAMRQWIGARDSVERLKPYGFTITHGHFLQMGGFMLYNGEQPMGILGFWQFQQILSPSHQDFRYRENVVRKADILFKMPSEQAIQDKSKGDGLSKALVVGQTSWFLVQCIARWAQGLLVTELELATLAFAALNAVVYFLWWNKPIDVRFGIPVVWNSPEPVEGGVLVEESNASQAANSFGEESYRCAIIEEIDSESDDSIPPQTSTTQAPVVEEPSDGPPIVPSSEKHSDPNVGNSRTKVEPVAAIEVVDEDSPVPASGAPKPLWRKVRSRVYFWRQKFFEEKDNEMQVSIFNAMTRSSVSDFTALCVASFVAVLFGGIHCAAWGFDHTFPTPGERTLWRVCAATITAIPVVLLLRSIARYRLEAGPADQWDKPHPIMDLFFWISLFLAPLYVIARLGLLVEACISLRDLHPLARADLEWVNFLPHI</sequence>
<evidence type="ECO:0000313" key="5">
    <source>
        <dbReference type="Proteomes" id="UP000567179"/>
    </source>
</evidence>
<feature type="transmembrane region" description="Helical" evidence="2">
    <location>
        <begin position="492"/>
        <end position="513"/>
    </location>
</feature>
<keyword evidence="3" id="KW-0732">Signal</keyword>
<reference evidence="4 5" key="1">
    <citation type="journal article" date="2020" name="ISME J.">
        <title>Uncovering the hidden diversity of litter-decomposition mechanisms in mushroom-forming fungi.</title>
        <authorList>
            <person name="Floudas D."/>
            <person name="Bentzer J."/>
            <person name="Ahren D."/>
            <person name="Johansson T."/>
            <person name="Persson P."/>
            <person name="Tunlid A."/>
        </authorList>
    </citation>
    <scope>NUCLEOTIDE SEQUENCE [LARGE SCALE GENOMIC DNA]</scope>
    <source>
        <strain evidence="4 5">CBS 101986</strain>
    </source>
</reference>
<feature type="transmembrane region" description="Helical" evidence="2">
    <location>
        <begin position="236"/>
        <end position="253"/>
    </location>
</feature>
<dbReference type="PANTHER" id="PTHR35043">
    <property type="entry name" value="TRANSCRIPTION FACTOR DOMAIN-CONTAINING PROTEIN"/>
    <property type="match status" value="1"/>
</dbReference>
<dbReference type="EMBL" id="JAACJJ010000014">
    <property type="protein sequence ID" value="KAF5327678.1"/>
    <property type="molecule type" value="Genomic_DNA"/>
</dbReference>
<accession>A0A8H5BQV7</accession>